<evidence type="ECO:0000256" key="1">
    <source>
        <dbReference type="SAM" id="MobiDB-lite"/>
    </source>
</evidence>
<evidence type="ECO:0000313" key="3">
    <source>
        <dbReference type="Proteomes" id="UP001142055"/>
    </source>
</evidence>
<dbReference type="EMBL" id="JAPWDV010000001">
    <property type="protein sequence ID" value="KAJ6225230.1"/>
    <property type="molecule type" value="Genomic_DNA"/>
</dbReference>
<feature type="region of interest" description="Disordered" evidence="1">
    <location>
        <begin position="1"/>
        <end position="42"/>
    </location>
</feature>
<evidence type="ECO:0000313" key="2">
    <source>
        <dbReference type="EMBL" id="KAJ6225230.1"/>
    </source>
</evidence>
<dbReference type="Proteomes" id="UP001142055">
    <property type="component" value="Chromosome 1"/>
</dbReference>
<name>A0A9Q0MK21_BLOTA</name>
<feature type="region of interest" description="Disordered" evidence="1">
    <location>
        <begin position="306"/>
        <end position="357"/>
    </location>
</feature>
<feature type="compositionally biased region" description="Polar residues" evidence="1">
    <location>
        <begin position="308"/>
        <end position="343"/>
    </location>
</feature>
<protein>
    <submittedName>
        <fullName evidence="2">Uncharacterized protein</fullName>
    </submittedName>
</protein>
<comment type="caution">
    <text evidence="2">The sequence shown here is derived from an EMBL/GenBank/DDBJ whole genome shotgun (WGS) entry which is preliminary data.</text>
</comment>
<reference evidence="2" key="1">
    <citation type="submission" date="2022-12" db="EMBL/GenBank/DDBJ databases">
        <title>Genome assemblies of Blomia tropicalis.</title>
        <authorList>
            <person name="Cui Y."/>
        </authorList>
    </citation>
    <scope>NUCLEOTIDE SEQUENCE</scope>
    <source>
        <tissue evidence="2">Adult mites</tissue>
    </source>
</reference>
<dbReference type="AlphaFoldDB" id="A0A9Q0MK21"/>
<feature type="compositionally biased region" description="Polar residues" evidence="1">
    <location>
        <begin position="7"/>
        <end position="16"/>
    </location>
</feature>
<proteinExistence type="predicted"/>
<accession>A0A9Q0MK21</accession>
<keyword evidence="3" id="KW-1185">Reference proteome</keyword>
<gene>
    <name evidence="2" type="ORF">RDWZM_003775</name>
</gene>
<organism evidence="2 3">
    <name type="scientific">Blomia tropicalis</name>
    <name type="common">Mite</name>
    <dbReference type="NCBI Taxonomy" id="40697"/>
    <lineage>
        <taxon>Eukaryota</taxon>
        <taxon>Metazoa</taxon>
        <taxon>Ecdysozoa</taxon>
        <taxon>Arthropoda</taxon>
        <taxon>Chelicerata</taxon>
        <taxon>Arachnida</taxon>
        <taxon>Acari</taxon>
        <taxon>Acariformes</taxon>
        <taxon>Sarcoptiformes</taxon>
        <taxon>Astigmata</taxon>
        <taxon>Glycyphagoidea</taxon>
        <taxon>Echimyopodidae</taxon>
        <taxon>Blomia</taxon>
    </lineage>
</organism>
<sequence length="357" mass="39902">MDPVESKVTQHSSLISIGSRDSYDDPLNPIDNIDEADDADTNRLKPIVKEKIEIQAPKRQNDDETSSLKSIRSVGFDTSLEKMDNEMTGPISDDSEPSISISKREKKVELDTVRLIGKTFEFYGTPIYDSSADKSSLNGSHEDNHFLRLLNIPLPSTIVRSSSNDGQPVGTLTLMDSVKGTLVVLKVCTNKRFLGTIASFGTLAYVGLRPAIGSNPIDQTVAEMATFCRQSLLIRLILYDEQMIKQLKYQRYPFPMFEDDMKVHLNAIKLPLFYNNNTTNNIQPSTSPSNIATPGPMFSYPRLAFPGQPSTLPNPNERSSNPEQPFKFTSVQNGLSWTNTRSIKSNRMKPKMDDNKL</sequence>